<evidence type="ECO:0000313" key="2">
    <source>
        <dbReference type="EMBL" id="KJY49473.1"/>
    </source>
</evidence>
<protein>
    <submittedName>
        <fullName evidence="2">Uncharacterized protein</fullName>
    </submittedName>
</protein>
<accession>A0A0F4KTU7</accession>
<feature type="transmembrane region" description="Helical" evidence="1">
    <location>
        <begin position="268"/>
        <end position="286"/>
    </location>
</feature>
<feature type="transmembrane region" description="Helical" evidence="1">
    <location>
        <begin position="84"/>
        <end position="103"/>
    </location>
</feature>
<dbReference type="CDD" id="cd21416">
    <property type="entry name" value="HDC_protein"/>
    <property type="match status" value="1"/>
</dbReference>
<evidence type="ECO:0000313" key="3">
    <source>
        <dbReference type="Proteomes" id="UP000033695"/>
    </source>
</evidence>
<organism evidence="2 3">
    <name type="scientific">Bombilactobacillus mellis</name>
    <dbReference type="NCBI Taxonomy" id="1218508"/>
    <lineage>
        <taxon>Bacteria</taxon>
        <taxon>Bacillati</taxon>
        <taxon>Bacillota</taxon>
        <taxon>Bacilli</taxon>
        <taxon>Lactobacillales</taxon>
        <taxon>Lactobacillaceae</taxon>
        <taxon>Bombilactobacillus</taxon>
    </lineage>
</organism>
<keyword evidence="3" id="KW-1185">Reference proteome</keyword>
<dbReference type="InterPro" id="IPR049576">
    <property type="entry name" value="HDC-like"/>
</dbReference>
<dbReference type="PATRIC" id="fig|1218508.4.peg.448"/>
<evidence type="ECO:0000256" key="1">
    <source>
        <dbReference type="SAM" id="Phobius"/>
    </source>
</evidence>
<feature type="transmembrane region" description="Helical" evidence="1">
    <location>
        <begin position="58"/>
        <end position="78"/>
    </location>
</feature>
<reference evidence="2 3" key="1">
    <citation type="submission" date="2014-12" db="EMBL/GenBank/DDBJ databases">
        <title>Comparative genomics of the lactic acid bacteria isolated from the honey bee gut.</title>
        <authorList>
            <person name="Ellegaard K.M."/>
            <person name="Tamarit D."/>
            <person name="Javelind E."/>
            <person name="Olofsson T."/>
            <person name="Andersson S.G."/>
            <person name="Vasquez A."/>
        </authorList>
    </citation>
    <scope>NUCLEOTIDE SEQUENCE [LARGE SCALE GENOMIC DNA]</scope>
    <source>
        <strain evidence="2 3">Hon2</strain>
    </source>
</reference>
<dbReference type="STRING" id="1218508.JG29_04370"/>
<dbReference type="OrthoDB" id="3243277at2"/>
<keyword evidence="1" id="KW-0812">Transmembrane</keyword>
<keyword evidence="1" id="KW-1133">Transmembrane helix</keyword>
<feature type="transmembrane region" description="Helical" evidence="1">
    <location>
        <begin position="143"/>
        <end position="163"/>
    </location>
</feature>
<dbReference type="EMBL" id="JXBZ01000003">
    <property type="protein sequence ID" value="KJY49473.1"/>
    <property type="molecule type" value="Genomic_DNA"/>
</dbReference>
<dbReference type="HOGENOM" id="CLU_056517_1_0_9"/>
<comment type="caution">
    <text evidence="2">The sequence shown here is derived from an EMBL/GenBank/DDBJ whole genome shotgun (WGS) entry which is preliminary data.</text>
</comment>
<feature type="transmembrane region" description="Helical" evidence="1">
    <location>
        <begin position="27"/>
        <end position="46"/>
    </location>
</feature>
<proteinExistence type="predicted"/>
<feature type="transmembrane region" description="Helical" evidence="1">
    <location>
        <begin position="292"/>
        <end position="318"/>
    </location>
</feature>
<name>A0A0F4KTU7_9LACO</name>
<dbReference type="RefSeq" id="WP_045922318.1">
    <property type="nucleotide sequence ID" value="NZ_JBHTHW010000004.1"/>
</dbReference>
<feature type="transmembrane region" description="Helical" evidence="1">
    <location>
        <begin position="214"/>
        <end position="232"/>
    </location>
</feature>
<sequence length="394" mass="42971">MQFIMSFLVVMVFMMVGEWVSSISHAYIPSVFVTAVLFVLGFWTIMPKNIVASASFGTNFSSICIGLLLVHLGTLMSLKELLQQWRAVCIALLGVVGTLVLTLTVGTWIFNWHTVVAAIPPLTGGLVSALLMSNGLKAQGIQYLVALPVSMFVLHSLVGYPLTSWLLKKEGHRLATEYQQLPAAQRDLLQNNAASGEGKVQDIFAKLPSQYHTAAFALVKVALIALLSNWVASWTNGAINSNVICLIFGVLAHQCGFLETNILNKAGVYNWLIYGLLAYIFAQLSITTPKQMGGIVLQIIVLIVLGLLGMFIASSLLAKPFKMSWQMAYACSLTSLFGYPADYILTSEISHEVATNKEEENYLLKHMMPKMLVGGFATVSVASIIIASIFLKLL</sequence>
<gene>
    <name evidence="2" type="ORF">JG29_04370</name>
</gene>
<feature type="transmembrane region" description="Helical" evidence="1">
    <location>
        <begin position="110"/>
        <end position="131"/>
    </location>
</feature>
<dbReference type="Proteomes" id="UP000033695">
    <property type="component" value="Unassembled WGS sequence"/>
</dbReference>
<keyword evidence="1" id="KW-0472">Membrane</keyword>
<dbReference type="AlphaFoldDB" id="A0A0F4KTU7"/>
<feature type="transmembrane region" description="Helical" evidence="1">
    <location>
        <begin position="371"/>
        <end position="391"/>
    </location>
</feature>